<dbReference type="EMBL" id="AOJH01000068">
    <property type="protein sequence ID" value="EMA62403.1"/>
    <property type="molecule type" value="Genomic_DNA"/>
</dbReference>
<accession>M0NXW6</accession>
<dbReference type="Pfam" id="PF19458">
    <property type="entry name" value="DUF5995"/>
    <property type="match status" value="1"/>
</dbReference>
<gene>
    <name evidence="1" type="ORF">C468_11397</name>
</gene>
<sequence>MRATVPTAEEAKALFAGVRRTVGLDVDAMAAALADDEPDAALLDLVATPFASVTDVDERLARTESYLRGRDDRRAVFLTVYSRMTATVRTAIDDGAFVDPEWAAAYLVAFAERYRRAVVAFERRAFESLPRPWLIAFAAAARGETLVAQDALLGINAHITYDLTYTLGDVGIDPDRDAKRADHDRINAILARLVQAAQDALVRTYAAVEIDGIDRLFDPLDDRLALLGLRGSREFAWRNAVLRADLPPWAGERYVDWRTETVATGAAAVVLAPDHGGDAIGRLRDREAGVDAVSAFREAIRRRP</sequence>
<dbReference type="STRING" id="1230456.C468_11397"/>
<dbReference type="Proteomes" id="UP000011546">
    <property type="component" value="Unassembled WGS sequence"/>
</dbReference>
<proteinExistence type="predicted"/>
<dbReference type="AlphaFoldDB" id="M0NXW6"/>
<keyword evidence="2" id="KW-1185">Reference proteome</keyword>
<comment type="caution">
    <text evidence="1">The sequence shown here is derived from an EMBL/GenBank/DDBJ whole genome shotgun (WGS) entry which is preliminary data.</text>
</comment>
<evidence type="ECO:0000313" key="2">
    <source>
        <dbReference type="Proteomes" id="UP000011546"/>
    </source>
</evidence>
<dbReference type="InterPro" id="IPR046037">
    <property type="entry name" value="DUF5995"/>
</dbReference>
<organism evidence="1 2">
    <name type="scientific">Halorubrum kocurii JCM 14978</name>
    <dbReference type="NCBI Taxonomy" id="1230456"/>
    <lineage>
        <taxon>Archaea</taxon>
        <taxon>Methanobacteriati</taxon>
        <taxon>Methanobacteriota</taxon>
        <taxon>Stenosarchaea group</taxon>
        <taxon>Halobacteria</taxon>
        <taxon>Halobacteriales</taxon>
        <taxon>Haloferacaceae</taxon>
        <taxon>Halorubrum</taxon>
    </lineage>
</organism>
<protein>
    <submittedName>
        <fullName evidence="1">Uncharacterized protein</fullName>
    </submittedName>
</protein>
<reference evidence="1 2" key="1">
    <citation type="journal article" date="2014" name="PLoS Genet.">
        <title>Phylogenetically driven sequencing of extremely halophilic archaea reveals strategies for static and dynamic osmo-response.</title>
        <authorList>
            <person name="Becker E.A."/>
            <person name="Seitzer P.M."/>
            <person name="Tritt A."/>
            <person name="Larsen D."/>
            <person name="Krusor M."/>
            <person name="Yao A.I."/>
            <person name="Wu D."/>
            <person name="Madern D."/>
            <person name="Eisen J.A."/>
            <person name="Darling A.E."/>
            <person name="Facciotti M.T."/>
        </authorList>
    </citation>
    <scope>NUCLEOTIDE SEQUENCE [LARGE SCALE GENOMIC DNA]</scope>
    <source>
        <strain evidence="1 2">JCM 14978</strain>
    </source>
</reference>
<evidence type="ECO:0000313" key="1">
    <source>
        <dbReference type="EMBL" id="EMA62403.1"/>
    </source>
</evidence>
<dbReference type="PATRIC" id="fig|1230456.3.peg.2264"/>
<name>M0NXW6_9EURY</name>